<dbReference type="InterPro" id="IPR036398">
    <property type="entry name" value="CA_dom_sf"/>
</dbReference>
<dbReference type="OrthoDB" id="5327615at2"/>
<comment type="similarity">
    <text evidence="1">Belongs to the alpha-carbonic anhydrase family.</text>
</comment>
<name>A0A162ZH30_9FLAO</name>
<dbReference type="PANTHER" id="PTHR18952">
    <property type="entry name" value="CARBONIC ANHYDRASE"/>
    <property type="match status" value="1"/>
</dbReference>
<dbReference type="InterPro" id="IPR023561">
    <property type="entry name" value="Carbonic_anhydrase_a-class"/>
</dbReference>
<evidence type="ECO:0000256" key="5">
    <source>
        <dbReference type="ARBA" id="ARBA00023239"/>
    </source>
</evidence>
<evidence type="ECO:0000256" key="2">
    <source>
        <dbReference type="ARBA" id="ARBA00012925"/>
    </source>
</evidence>
<gene>
    <name evidence="8" type="ORF">AWE51_09065</name>
</gene>
<dbReference type="GO" id="GO:0004089">
    <property type="term" value="F:carbonate dehydratase activity"/>
    <property type="evidence" value="ECO:0007669"/>
    <property type="project" value="UniProtKB-EC"/>
</dbReference>
<dbReference type="PROSITE" id="PS51257">
    <property type="entry name" value="PROKAR_LIPOPROTEIN"/>
    <property type="match status" value="1"/>
</dbReference>
<organism evidence="8 9">
    <name type="scientific">Aquimarina aggregata</name>
    <dbReference type="NCBI Taxonomy" id="1642818"/>
    <lineage>
        <taxon>Bacteria</taxon>
        <taxon>Pseudomonadati</taxon>
        <taxon>Bacteroidota</taxon>
        <taxon>Flavobacteriia</taxon>
        <taxon>Flavobacteriales</taxon>
        <taxon>Flavobacteriaceae</taxon>
        <taxon>Aquimarina</taxon>
    </lineage>
</organism>
<dbReference type="EC" id="4.2.1.1" evidence="2"/>
<dbReference type="EMBL" id="LQRT01000024">
    <property type="protein sequence ID" value="KZS39790.1"/>
    <property type="molecule type" value="Genomic_DNA"/>
</dbReference>
<accession>A0A162ZH30</accession>
<evidence type="ECO:0000256" key="4">
    <source>
        <dbReference type="ARBA" id="ARBA00022833"/>
    </source>
</evidence>
<dbReference type="PANTHER" id="PTHR18952:SF265">
    <property type="entry name" value="CARBONIC ANHYDRASE"/>
    <property type="match status" value="1"/>
</dbReference>
<dbReference type="STRING" id="1642818.AWE51_09065"/>
<dbReference type="RefSeq" id="WP_066315639.1">
    <property type="nucleotide sequence ID" value="NZ_LQRT01000024.1"/>
</dbReference>
<comment type="caution">
    <text evidence="8">The sequence shown here is derived from an EMBL/GenBank/DDBJ whole genome shotgun (WGS) entry which is preliminary data.</text>
</comment>
<protein>
    <recommendedName>
        <fullName evidence="2">carbonic anhydrase</fullName>
        <ecNumber evidence="2">4.2.1.1</ecNumber>
    </recommendedName>
</protein>
<dbReference type="SMART" id="SM01057">
    <property type="entry name" value="Carb_anhydrase"/>
    <property type="match status" value="1"/>
</dbReference>
<dbReference type="AlphaFoldDB" id="A0A162ZH30"/>
<dbReference type="Proteomes" id="UP000076715">
    <property type="component" value="Unassembled WGS sequence"/>
</dbReference>
<keyword evidence="3" id="KW-0479">Metal-binding</keyword>
<keyword evidence="5" id="KW-0456">Lyase</keyword>
<evidence type="ECO:0000313" key="8">
    <source>
        <dbReference type="EMBL" id="KZS39790.1"/>
    </source>
</evidence>
<dbReference type="PROSITE" id="PS51144">
    <property type="entry name" value="ALPHA_CA_2"/>
    <property type="match status" value="1"/>
</dbReference>
<dbReference type="InterPro" id="IPR001148">
    <property type="entry name" value="CA_dom"/>
</dbReference>
<evidence type="ECO:0000256" key="6">
    <source>
        <dbReference type="ARBA" id="ARBA00048348"/>
    </source>
</evidence>
<keyword evidence="4" id="KW-0862">Zinc</keyword>
<keyword evidence="9" id="KW-1185">Reference proteome</keyword>
<dbReference type="Pfam" id="PF00194">
    <property type="entry name" value="Carb_anhydrase"/>
    <property type="match status" value="1"/>
</dbReference>
<comment type="catalytic activity">
    <reaction evidence="6">
        <text>hydrogencarbonate + H(+) = CO2 + H2O</text>
        <dbReference type="Rhea" id="RHEA:10748"/>
        <dbReference type="ChEBI" id="CHEBI:15377"/>
        <dbReference type="ChEBI" id="CHEBI:15378"/>
        <dbReference type="ChEBI" id="CHEBI:16526"/>
        <dbReference type="ChEBI" id="CHEBI:17544"/>
        <dbReference type="EC" id="4.2.1.1"/>
    </reaction>
</comment>
<reference evidence="8 9" key="1">
    <citation type="submission" date="2016-01" db="EMBL/GenBank/DDBJ databases">
        <title>The draft genome sequence of Aquimarina sp. RZW4-3-2.</title>
        <authorList>
            <person name="Wang Y."/>
        </authorList>
    </citation>
    <scope>NUCLEOTIDE SEQUENCE [LARGE SCALE GENOMIC DNA]</scope>
    <source>
        <strain evidence="8 9">RZW4-3-2</strain>
    </source>
</reference>
<sequence length="291" mass="32502">MTHKSQNVLTTRLGVLILVAWSLLIVSSCENESLQTPTVQDTNSRATSEMELANMYYGKSDPTDCTFGYEGLEGPELWANLCGDLWLDCDGNSQSPINIVTTTVLEDGDINNININYNDSATEIINTGTTVEFVYDVGSLASLNNIDYNLIQFHFHTGSEHTIDGQRAPMEMHLVHQDPNTGLLAVIGVMFEEGESNEILETYLGDLPELANEEFISDEEFNVTELLPDDLDFYTYSGSLTTPACSEIVTWFVLQDPITATANQLNRFKEIMGENYRPTQELNDRIVRTKS</sequence>
<evidence type="ECO:0000256" key="3">
    <source>
        <dbReference type="ARBA" id="ARBA00022723"/>
    </source>
</evidence>
<evidence type="ECO:0000313" key="9">
    <source>
        <dbReference type="Proteomes" id="UP000076715"/>
    </source>
</evidence>
<dbReference type="CDD" id="cd03124">
    <property type="entry name" value="alpha_CA_prokaryotic_like"/>
    <property type="match status" value="1"/>
</dbReference>
<dbReference type="Gene3D" id="3.10.200.10">
    <property type="entry name" value="Alpha carbonic anhydrase"/>
    <property type="match status" value="1"/>
</dbReference>
<feature type="domain" description="Alpha-carbonic anhydrase" evidence="7">
    <location>
        <begin position="65"/>
        <end position="291"/>
    </location>
</feature>
<dbReference type="GO" id="GO:0008270">
    <property type="term" value="F:zinc ion binding"/>
    <property type="evidence" value="ECO:0007669"/>
    <property type="project" value="InterPro"/>
</dbReference>
<proteinExistence type="inferred from homology"/>
<evidence type="ECO:0000256" key="1">
    <source>
        <dbReference type="ARBA" id="ARBA00010718"/>
    </source>
</evidence>
<dbReference type="SUPFAM" id="SSF51069">
    <property type="entry name" value="Carbonic anhydrase"/>
    <property type="match status" value="1"/>
</dbReference>
<evidence type="ECO:0000259" key="7">
    <source>
        <dbReference type="PROSITE" id="PS51144"/>
    </source>
</evidence>
<dbReference type="InterPro" id="IPR041891">
    <property type="entry name" value="Alpha_CA_prokaryot-like"/>
</dbReference>